<dbReference type="GO" id="GO:0005634">
    <property type="term" value="C:nucleus"/>
    <property type="evidence" value="ECO:0007669"/>
    <property type="project" value="InterPro"/>
</dbReference>
<feature type="coiled-coil region" evidence="1">
    <location>
        <begin position="15"/>
        <end position="65"/>
    </location>
</feature>
<dbReference type="Pfam" id="PF01486">
    <property type="entry name" value="K-box"/>
    <property type="match status" value="1"/>
</dbReference>
<name>A0AAD5GBP3_AMBAR</name>
<evidence type="ECO:0000313" key="4">
    <source>
        <dbReference type="Proteomes" id="UP001206925"/>
    </source>
</evidence>
<evidence type="ECO:0000313" key="3">
    <source>
        <dbReference type="EMBL" id="KAI7736152.1"/>
    </source>
</evidence>
<evidence type="ECO:0000259" key="2">
    <source>
        <dbReference type="PROSITE" id="PS51297"/>
    </source>
</evidence>
<dbReference type="Proteomes" id="UP001206925">
    <property type="component" value="Unassembled WGS sequence"/>
</dbReference>
<dbReference type="EMBL" id="JAMZMK010009352">
    <property type="protein sequence ID" value="KAI7736152.1"/>
    <property type="molecule type" value="Genomic_DNA"/>
</dbReference>
<dbReference type="AlphaFoldDB" id="A0AAD5GBP3"/>
<sequence>MGTNHQSEGNWTFKHAKLKAKIELMQKNQRNLMGEDLDSMSIKELLNLEQQIETALRRLRLKKDKTLQDKNNLLLKEIKGKEKVVEQPRVDQQTQESMVSFQLNLGLASHVTLGLHKSCSLNWVDP</sequence>
<organism evidence="3 4">
    <name type="scientific">Ambrosia artemisiifolia</name>
    <name type="common">Common ragweed</name>
    <dbReference type="NCBI Taxonomy" id="4212"/>
    <lineage>
        <taxon>Eukaryota</taxon>
        <taxon>Viridiplantae</taxon>
        <taxon>Streptophyta</taxon>
        <taxon>Embryophyta</taxon>
        <taxon>Tracheophyta</taxon>
        <taxon>Spermatophyta</taxon>
        <taxon>Magnoliopsida</taxon>
        <taxon>eudicotyledons</taxon>
        <taxon>Gunneridae</taxon>
        <taxon>Pentapetalae</taxon>
        <taxon>asterids</taxon>
        <taxon>campanulids</taxon>
        <taxon>Asterales</taxon>
        <taxon>Asteraceae</taxon>
        <taxon>Asteroideae</taxon>
        <taxon>Heliantheae alliance</taxon>
        <taxon>Heliantheae</taxon>
        <taxon>Ambrosia</taxon>
    </lineage>
</organism>
<evidence type="ECO:0000256" key="1">
    <source>
        <dbReference type="SAM" id="Coils"/>
    </source>
</evidence>
<keyword evidence="1" id="KW-0175">Coiled coil</keyword>
<comment type="caution">
    <text evidence="3">The sequence shown here is derived from an EMBL/GenBank/DDBJ whole genome shotgun (WGS) entry which is preliminary data.</text>
</comment>
<dbReference type="InterPro" id="IPR002487">
    <property type="entry name" value="TF_Kbox"/>
</dbReference>
<protein>
    <recommendedName>
        <fullName evidence="2">K-box domain-containing protein</fullName>
    </recommendedName>
</protein>
<proteinExistence type="predicted"/>
<gene>
    <name evidence="3" type="ORF">M8C21_009743</name>
</gene>
<dbReference type="PROSITE" id="PS51297">
    <property type="entry name" value="K_BOX"/>
    <property type="match status" value="1"/>
</dbReference>
<accession>A0AAD5GBP3</accession>
<reference evidence="3" key="1">
    <citation type="submission" date="2022-06" db="EMBL/GenBank/DDBJ databases">
        <title>Uncovering the hologenomic basis of an extraordinary plant invasion.</title>
        <authorList>
            <person name="Bieker V.C."/>
            <person name="Martin M.D."/>
            <person name="Gilbert T."/>
            <person name="Hodgins K."/>
            <person name="Battlay P."/>
            <person name="Petersen B."/>
            <person name="Wilson J."/>
        </authorList>
    </citation>
    <scope>NUCLEOTIDE SEQUENCE</scope>
    <source>
        <strain evidence="3">AA19_3_7</strain>
        <tissue evidence="3">Leaf</tissue>
    </source>
</reference>
<feature type="domain" description="K-box" evidence="2">
    <location>
        <begin position="8"/>
        <end position="102"/>
    </location>
</feature>
<dbReference type="GO" id="GO:0003700">
    <property type="term" value="F:DNA-binding transcription factor activity"/>
    <property type="evidence" value="ECO:0007669"/>
    <property type="project" value="InterPro"/>
</dbReference>
<keyword evidence="4" id="KW-1185">Reference proteome</keyword>